<evidence type="ECO:0000256" key="1">
    <source>
        <dbReference type="ARBA" id="ARBA00022574"/>
    </source>
</evidence>
<dbReference type="InterPro" id="IPR001680">
    <property type="entry name" value="WD40_rpt"/>
</dbReference>
<dbReference type="Proteomes" id="UP000298138">
    <property type="component" value="Unassembled WGS sequence"/>
</dbReference>
<feature type="repeat" description="WD" evidence="6">
    <location>
        <begin position="69"/>
        <end position="103"/>
    </location>
</feature>
<dbReference type="GO" id="GO:0005634">
    <property type="term" value="C:nucleus"/>
    <property type="evidence" value="ECO:0007669"/>
    <property type="project" value="TreeGrafter"/>
</dbReference>
<dbReference type="AlphaFoldDB" id="A0A4S2MVZ3"/>
<evidence type="ECO:0000313" key="7">
    <source>
        <dbReference type="EMBL" id="TGZ80713.1"/>
    </source>
</evidence>
<sequence length="103" mass="11688">LKELVNNAKLFALSNRWTIERFPLPAYCSALIFSPTQSIVRKHFSSSIPKFVETYPLVHNFWDPLLQSLEGHSDWVNTLAFSPDGKILASGSHDTTVRLWDTA</sequence>
<dbReference type="PROSITE" id="PS50082">
    <property type="entry name" value="WD_REPEATS_2"/>
    <property type="match status" value="1"/>
</dbReference>
<dbReference type="PANTHER" id="PTHR22847:SF637">
    <property type="entry name" value="WD REPEAT DOMAIN 5B"/>
    <property type="match status" value="1"/>
</dbReference>
<organism evidence="7 8">
    <name type="scientific">Ascodesmis nigricans</name>
    <dbReference type="NCBI Taxonomy" id="341454"/>
    <lineage>
        <taxon>Eukaryota</taxon>
        <taxon>Fungi</taxon>
        <taxon>Dikarya</taxon>
        <taxon>Ascomycota</taxon>
        <taxon>Pezizomycotina</taxon>
        <taxon>Pezizomycetes</taxon>
        <taxon>Pezizales</taxon>
        <taxon>Ascodesmidaceae</taxon>
        <taxon>Ascodesmis</taxon>
    </lineage>
</organism>
<dbReference type="InterPro" id="IPR015943">
    <property type="entry name" value="WD40/YVTN_repeat-like_dom_sf"/>
</dbReference>
<accession>A0A4S2MVZ3</accession>
<dbReference type="SUPFAM" id="SSF50998">
    <property type="entry name" value="Quinoprotein alcohol dehydrogenase-like"/>
    <property type="match status" value="1"/>
</dbReference>
<dbReference type="GO" id="GO:1990234">
    <property type="term" value="C:transferase complex"/>
    <property type="evidence" value="ECO:0007669"/>
    <property type="project" value="UniProtKB-ARBA"/>
</dbReference>
<dbReference type="PROSITE" id="PS00678">
    <property type="entry name" value="WD_REPEATS_1"/>
    <property type="match status" value="1"/>
</dbReference>
<evidence type="ECO:0000256" key="6">
    <source>
        <dbReference type="PROSITE-ProRule" id="PRU00221"/>
    </source>
</evidence>
<dbReference type="PANTHER" id="PTHR22847">
    <property type="entry name" value="WD40 REPEAT PROTEIN"/>
    <property type="match status" value="1"/>
</dbReference>
<keyword evidence="8" id="KW-1185">Reference proteome</keyword>
<comment type="similarity">
    <text evidence="3">Belongs to the WD repeat MDV1/CAF4 family.</text>
</comment>
<evidence type="ECO:0000256" key="5">
    <source>
        <dbReference type="ARBA" id="ARBA00043913"/>
    </source>
</evidence>
<protein>
    <recommendedName>
        <fullName evidence="4">Mitochondrial division protein 1</fullName>
    </recommendedName>
</protein>
<name>A0A4S2MVZ3_9PEZI</name>
<dbReference type="STRING" id="341454.A0A4S2MVZ3"/>
<evidence type="ECO:0000256" key="4">
    <source>
        <dbReference type="ARBA" id="ARBA00039789"/>
    </source>
</evidence>
<evidence type="ECO:0000256" key="3">
    <source>
        <dbReference type="ARBA" id="ARBA00038415"/>
    </source>
</evidence>
<dbReference type="InterPro" id="IPR011047">
    <property type="entry name" value="Quinoprotein_ADH-like_sf"/>
</dbReference>
<feature type="non-terminal residue" evidence="7">
    <location>
        <position position="103"/>
    </location>
</feature>
<feature type="non-terminal residue" evidence="7">
    <location>
        <position position="1"/>
    </location>
</feature>
<dbReference type="SMART" id="SM00320">
    <property type="entry name" value="WD40"/>
    <property type="match status" value="1"/>
</dbReference>
<dbReference type="InParanoid" id="A0A4S2MVZ3"/>
<dbReference type="EMBL" id="ML220123">
    <property type="protein sequence ID" value="TGZ80713.1"/>
    <property type="molecule type" value="Genomic_DNA"/>
</dbReference>
<proteinExistence type="inferred from homology"/>
<evidence type="ECO:0000256" key="2">
    <source>
        <dbReference type="ARBA" id="ARBA00022737"/>
    </source>
</evidence>
<gene>
    <name evidence="7" type="ORF">EX30DRAFT_291574</name>
</gene>
<comment type="function">
    <text evidence="5">Involved in mitochondrial fission. Acts as an adapter protein required to form mitochondrial fission complexes. Formation of these complexes is required to promote constriction and fission of the mitochondrial compartment at a late step in mitochondrial division.</text>
</comment>
<dbReference type="InterPro" id="IPR019775">
    <property type="entry name" value="WD40_repeat_CS"/>
</dbReference>
<dbReference type="Pfam" id="PF00400">
    <property type="entry name" value="WD40"/>
    <property type="match status" value="1"/>
</dbReference>
<keyword evidence="2" id="KW-0677">Repeat</keyword>
<reference evidence="7 8" key="1">
    <citation type="submission" date="2019-04" db="EMBL/GenBank/DDBJ databases">
        <title>Comparative genomics and transcriptomics to analyze fruiting body development in filamentous ascomycetes.</title>
        <authorList>
            <consortium name="DOE Joint Genome Institute"/>
            <person name="Lutkenhaus R."/>
            <person name="Traeger S."/>
            <person name="Breuer J."/>
            <person name="Kuo A."/>
            <person name="Lipzen A."/>
            <person name="Pangilinan J."/>
            <person name="Dilworth D."/>
            <person name="Sandor L."/>
            <person name="Poggeler S."/>
            <person name="Barry K."/>
            <person name="Grigoriev I.V."/>
            <person name="Nowrousian M."/>
        </authorList>
    </citation>
    <scope>NUCLEOTIDE SEQUENCE [LARGE SCALE GENOMIC DNA]</scope>
    <source>
        <strain evidence="7 8">CBS 389.68</strain>
    </source>
</reference>
<dbReference type="PROSITE" id="PS50294">
    <property type="entry name" value="WD_REPEATS_REGION"/>
    <property type="match status" value="1"/>
</dbReference>
<evidence type="ECO:0000313" key="8">
    <source>
        <dbReference type="Proteomes" id="UP000298138"/>
    </source>
</evidence>
<dbReference type="Gene3D" id="2.130.10.10">
    <property type="entry name" value="YVTN repeat-like/Quinoprotein amine dehydrogenase"/>
    <property type="match status" value="1"/>
</dbReference>
<keyword evidence="1 6" id="KW-0853">WD repeat</keyword>
<dbReference type="OrthoDB" id="538223at2759"/>